<feature type="transmembrane region" description="Helical" evidence="1">
    <location>
        <begin position="32"/>
        <end position="54"/>
    </location>
</feature>
<evidence type="ECO:0000256" key="1">
    <source>
        <dbReference type="SAM" id="Phobius"/>
    </source>
</evidence>
<sequence length="142" mass="15838">MSQARVSFISDYQLRNEQVLALPKPRSLAFGIPFHAIVAMVIIGLTGVCITVTLRTQAELHAAAAEHTRLRASIEKQAAENQQLQFELNQLDRDPRAIERSAREMGWVKSNEVVIILGEPVPVRTPTLRSDNETIKAQAGRR</sequence>
<proteinExistence type="predicted"/>
<gene>
    <name evidence="2" type="ORF">J8C06_07795</name>
</gene>
<dbReference type="Pfam" id="PF04977">
    <property type="entry name" value="DivIC"/>
    <property type="match status" value="1"/>
</dbReference>
<protein>
    <submittedName>
        <fullName evidence="2">Septum formation initiator family protein</fullName>
    </submittedName>
</protein>
<reference evidence="2 3" key="1">
    <citation type="submission" date="2021-03" db="EMBL/GenBank/DDBJ databases">
        <title>Genomic and phenotypic characterization of Chloracidobacterium isolates provides evidence for multiple species.</title>
        <authorList>
            <person name="Saini M.K."/>
            <person name="Costas A.M.G."/>
            <person name="Tank M."/>
            <person name="Bryant D.A."/>
        </authorList>
    </citation>
    <scope>NUCLEOTIDE SEQUENCE [LARGE SCALE GENOMIC DNA]</scope>
    <source>
        <strain evidence="2 3">BV2-C</strain>
    </source>
</reference>
<keyword evidence="3" id="KW-1185">Reference proteome</keyword>
<dbReference type="InterPro" id="IPR007060">
    <property type="entry name" value="FtsL/DivIC"/>
</dbReference>
<dbReference type="EMBL" id="CP072648">
    <property type="protein sequence ID" value="QUW02262.1"/>
    <property type="molecule type" value="Genomic_DNA"/>
</dbReference>
<evidence type="ECO:0000313" key="3">
    <source>
        <dbReference type="Proteomes" id="UP000676506"/>
    </source>
</evidence>
<organism evidence="2 3">
    <name type="scientific">Chloracidobacterium validum</name>
    <dbReference type="NCBI Taxonomy" id="2821543"/>
    <lineage>
        <taxon>Bacteria</taxon>
        <taxon>Pseudomonadati</taxon>
        <taxon>Acidobacteriota</taxon>
        <taxon>Terriglobia</taxon>
        <taxon>Terriglobales</taxon>
        <taxon>Acidobacteriaceae</taxon>
        <taxon>Chloracidobacterium</taxon>
    </lineage>
</organism>
<name>A0ABX8B5L1_9BACT</name>
<keyword evidence="1" id="KW-0472">Membrane</keyword>
<keyword evidence="1" id="KW-0812">Transmembrane</keyword>
<dbReference type="Proteomes" id="UP000676506">
    <property type="component" value="Chromosome 1"/>
</dbReference>
<keyword evidence="1" id="KW-1133">Transmembrane helix</keyword>
<accession>A0ABX8B5L1</accession>
<dbReference type="RefSeq" id="WP_211428152.1">
    <property type="nucleotide sequence ID" value="NZ_CP072648.1"/>
</dbReference>
<evidence type="ECO:0000313" key="2">
    <source>
        <dbReference type="EMBL" id="QUW02262.1"/>
    </source>
</evidence>